<dbReference type="EMBL" id="JAXIOK010000014">
    <property type="protein sequence ID" value="KAK4754833.1"/>
    <property type="molecule type" value="Genomic_DNA"/>
</dbReference>
<dbReference type="AlphaFoldDB" id="A0AAN7PWD9"/>
<gene>
    <name evidence="2" type="ORF">SAY87_008590</name>
</gene>
<dbReference type="Proteomes" id="UP001345219">
    <property type="component" value="Chromosome 8"/>
</dbReference>
<feature type="region of interest" description="Disordered" evidence="1">
    <location>
        <begin position="89"/>
        <end position="120"/>
    </location>
</feature>
<organism evidence="2 3">
    <name type="scientific">Trapa incisa</name>
    <dbReference type="NCBI Taxonomy" id="236973"/>
    <lineage>
        <taxon>Eukaryota</taxon>
        <taxon>Viridiplantae</taxon>
        <taxon>Streptophyta</taxon>
        <taxon>Embryophyta</taxon>
        <taxon>Tracheophyta</taxon>
        <taxon>Spermatophyta</taxon>
        <taxon>Magnoliopsida</taxon>
        <taxon>eudicotyledons</taxon>
        <taxon>Gunneridae</taxon>
        <taxon>Pentapetalae</taxon>
        <taxon>rosids</taxon>
        <taxon>malvids</taxon>
        <taxon>Myrtales</taxon>
        <taxon>Lythraceae</taxon>
        <taxon>Trapa</taxon>
    </lineage>
</organism>
<sequence>MKKTSRTSRFVKPIMATLASSMSKVKACTSTIKLLLSLLRSKKLLVITGSVSRKLLNPAQGPGGGGDQEPSKEIVLYNPDREGGLFRFRNWWSGSGKPEDEDGDGDLDTDDDDKFQFPDATHPMFASPGFSVELTEEEEMIVNGGSEMQAVRISRNKSMGPEDEVDRAVDLFIRRYFLQQRMQSQP</sequence>
<feature type="compositionally biased region" description="Acidic residues" evidence="1">
    <location>
        <begin position="99"/>
        <end position="113"/>
    </location>
</feature>
<reference evidence="2 3" key="1">
    <citation type="journal article" date="2023" name="Hortic Res">
        <title>Pangenome of water caltrop reveals structural variations and asymmetric subgenome divergence after allopolyploidization.</title>
        <authorList>
            <person name="Zhang X."/>
            <person name="Chen Y."/>
            <person name="Wang L."/>
            <person name="Yuan Y."/>
            <person name="Fang M."/>
            <person name="Shi L."/>
            <person name="Lu R."/>
            <person name="Comes H.P."/>
            <person name="Ma Y."/>
            <person name="Chen Y."/>
            <person name="Huang G."/>
            <person name="Zhou Y."/>
            <person name="Zheng Z."/>
            <person name="Qiu Y."/>
        </authorList>
    </citation>
    <scope>NUCLEOTIDE SEQUENCE [LARGE SCALE GENOMIC DNA]</scope>
    <source>
        <tissue evidence="2">Roots</tissue>
    </source>
</reference>
<comment type="caution">
    <text evidence="2">The sequence shown here is derived from an EMBL/GenBank/DDBJ whole genome shotgun (WGS) entry which is preliminary data.</text>
</comment>
<accession>A0AAN7PWD9</accession>
<protein>
    <submittedName>
        <fullName evidence="2">Uncharacterized protein</fullName>
    </submittedName>
</protein>
<proteinExistence type="predicted"/>
<evidence type="ECO:0000256" key="1">
    <source>
        <dbReference type="SAM" id="MobiDB-lite"/>
    </source>
</evidence>
<keyword evidence="3" id="KW-1185">Reference proteome</keyword>
<name>A0AAN7PWD9_9MYRT</name>
<evidence type="ECO:0000313" key="2">
    <source>
        <dbReference type="EMBL" id="KAK4754833.1"/>
    </source>
</evidence>
<evidence type="ECO:0000313" key="3">
    <source>
        <dbReference type="Proteomes" id="UP001345219"/>
    </source>
</evidence>